<dbReference type="InterPro" id="IPR002156">
    <property type="entry name" value="RNaseH_domain"/>
</dbReference>
<dbReference type="PROSITE" id="PS50879">
    <property type="entry name" value="RNASE_H_1"/>
    <property type="match status" value="1"/>
</dbReference>
<reference evidence="2 4" key="1">
    <citation type="journal article" date="2019" name="Sci. Rep.">
        <title>Orb-weaving spider Araneus ventricosus genome elucidates the spidroin gene catalogue.</title>
        <authorList>
            <person name="Kono N."/>
            <person name="Nakamura H."/>
            <person name="Ohtoshi R."/>
            <person name="Moran D.A.P."/>
            <person name="Shinohara A."/>
            <person name="Yoshida Y."/>
            <person name="Fujiwara M."/>
            <person name="Mori M."/>
            <person name="Tomita M."/>
            <person name="Arakawa K."/>
        </authorList>
    </citation>
    <scope>NUCLEOTIDE SEQUENCE [LARGE SCALE GENOMIC DNA]</scope>
</reference>
<name>A0A4Y2HSE4_ARAVE</name>
<dbReference type="Gene3D" id="3.30.420.10">
    <property type="entry name" value="Ribonuclease H-like superfamily/Ribonuclease H"/>
    <property type="match status" value="1"/>
</dbReference>
<gene>
    <name evidence="2" type="ORF">AVEN_254284_1</name>
    <name evidence="3" type="ORF">AVEN_91919_1</name>
</gene>
<feature type="domain" description="RNase H type-1" evidence="1">
    <location>
        <begin position="10"/>
        <end position="136"/>
    </location>
</feature>
<dbReference type="AlphaFoldDB" id="A0A4Y2HSE4"/>
<sequence>MINYKFYNQEIDGDNIFTDCSRFENKVGCAFVHFRDGIEVESRKIRLRDGAVVFIAEVVAIKEVVEYIREKNMGIVRVISDSRSALMALDSPTENRKIINSIKERIKGNIVLYWVKANQGIRGNEQADTLARELKRHKGIEYFFSKSCLQIRNKGKLKILKTWQERWESSKNGKWTRRFFVKVNFNKVLRNVL</sequence>
<dbReference type="Pfam" id="PF00075">
    <property type="entry name" value="RNase_H"/>
    <property type="match status" value="1"/>
</dbReference>
<organism evidence="2 4">
    <name type="scientific">Araneus ventricosus</name>
    <name type="common">Orbweaver spider</name>
    <name type="synonym">Epeira ventricosa</name>
    <dbReference type="NCBI Taxonomy" id="182803"/>
    <lineage>
        <taxon>Eukaryota</taxon>
        <taxon>Metazoa</taxon>
        <taxon>Ecdysozoa</taxon>
        <taxon>Arthropoda</taxon>
        <taxon>Chelicerata</taxon>
        <taxon>Arachnida</taxon>
        <taxon>Araneae</taxon>
        <taxon>Araneomorphae</taxon>
        <taxon>Entelegynae</taxon>
        <taxon>Araneoidea</taxon>
        <taxon>Araneidae</taxon>
        <taxon>Araneus</taxon>
    </lineage>
</organism>
<evidence type="ECO:0000259" key="1">
    <source>
        <dbReference type="PROSITE" id="PS50879"/>
    </source>
</evidence>
<evidence type="ECO:0000313" key="4">
    <source>
        <dbReference type="Proteomes" id="UP000499080"/>
    </source>
</evidence>
<dbReference type="EMBL" id="BGPR01182945">
    <property type="protein sequence ID" value="GBM68210.1"/>
    <property type="molecule type" value="Genomic_DNA"/>
</dbReference>
<dbReference type="Proteomes" id="UP000499080">
    <property type="component" value="Unassembled WGS sequence"/>
</dbReference>
<dbReference type="CDD" id="cd09276">
    <property type="entry name" value="Rnase_HI_RT_non_LTR"/>
    <property type="match status" value="1"/>
</dbReference>
<keyword evidence="4" id="KW-1185">Reference proteome</keyword>
<dbReference type="GO" id="GO:0003676">
    <property type="term" value="F:nucleic acid binding"/>
    <property type="evidence" value="ECO:0007669"/>
    <property type="project" value="InterPro"/>
</dbReference>
<protein>
    <recommendedName>
        <fullName evidence="1">RNase H type-1 domain-containing protein</fullName>
    </recommendedName>
</protein>
<comment type="caution">
    <text evidence="2">The sequence shown here is derived from an EMBL/GenBank/DDBJ whole genome shotgun (WGS) entry which is preliminary data.</text>
</comment>
<dbReference type="EMBL" id="BGPR01183021">
    <property type="protein sequence ID" value="GBM68417.1"/>
    <property type="molecule type" value="Genomic_DNA"/>
</dbReference>
<evidence type="ECO:0000313" key="2">
    <source>
        <dbReference type="EMBL" id="GBM68210.1"/>
    </source>
</evidence>
<dbReference type="InterPro" id="IPR012337">
    <property type="entry name" value="RNaseH-like_sf"/>
</dbReference>
<dbReference type="GO" id="GO:0004523">
    <property type="term" value="F:RNA-DNA hybrid ribonuclease activity"/>
    <property type="evidence" value="ECO:0007669"/>
    <property type="project" value="InterPro"/>
</dbReference>
<proteinExistence type="predicted"/>
<accession>A0A4Y2HSE4</accession>
<evidence type="ECO:0000313" key="3">
    <source>
        <dbReference type="EMBL" id="GBM68417.1"/>
    </source>
</evidence>
<dbReference type="OrthoDB" id="8058917at2759"/>
<dbReference type="SUPFAM" id="SSF53098">
    <property type="entry name" value="Ribonuclease H-like"/>
    <property type="match status" value="1"/>
</dbReference>
<dbReference type="InterPro" id="IPR036397">
    <property type="entry name" value="RNaseH_sf"/>
</dbReference>